<dbReference type="Proteomes" id="UP001163046">
    <property type="component" value="Unassembled WGS sequence"/>
</dbReference>
<proteinExistence type="predicted"/>
<protein>
    <submittedName>
        <fullName evidence="1">Uncharacterized protein</fullName>
    </submittedName>
</protein>
<organism evidence="1 2">
    <name type="scientific">Desmophyllum pertusum</name>
    <dbReference type="NCBI Taxonomy" id="174260"/>
    <lineage>
        <taxon>Eukaryota</taxon>
        <taxon>Metazoa</taxon>
        <taxon>Cnidaria</taxon>
        <taxon>Anthozoa</taxon>
        <taxon>Hexacorallia</taxon>
        <taxon>Scleractinia</taxon>
        <taxon>Caryophylliina</taxon>
        <taxon>Caryophylliidae</taxon>
        <taxon>Desmophyllum</taxon>
    </lineage>
</organism>
<sequence>AAILFYACAVLSESKRSLVTRRRSIQVHAANSTNPRCFLRETSTQQAREKEDNDIAQ</sequence>
<evidence type="ECO:0000313" key="1">
    <source>
        <dbReference type="EMBL" id="KAJ7382320.1"/>
    </source>
</evidence>
<accession>A0A9X0D0I5</accession>
<dbReference type="EMBL" id="MU825928">
    <property type="protein sequence ID" value="KAJ7382320.1"/>
    <property type="molecule type" value="Genomic_DNA"/>
</dbReference>
<dbReference type="AlphaFoldDB" id="A0A9X0D0I5"/>
<feature type="non-terminal residue" evidence="1">
    <location>
        <position position="1"/>
    </location>
</feature>
<reference evidence="1" key="1">
    <citation type="submission" date="2023-01" db="EMBL/GenBank/DDBJ databases">
        <title>Genome assembly of the deep-sea coral Lophelia pertusa.</title>
        <authorList>
            <person name="Herrera S."/>
            <person name="Cordes E."/>
        </authorList>
    </citation>
    <scope>NUCLEOTIDE SEQUENCE</scope>
    <source>
        <strain evidence="1">USNM1676648</strain>
        <tissue evidence="1">Polyp</tissue>
    </source>
</reference>
<evidence type="ECO:0000313" key="2">
    <source>
        <dbReference type="Proteomes" id="UP001163046"/>
    </source>
</evidence>
<keyword evidence="2" id="KW-1185">Reference proteome</keyword>
<gene>
    <name evidence="1" type="ORF">OS493_035760</name>
</gene>
<comment type="caution">
    <text evidence="1">The sequence shown here is derived from an EMBL/GenBank/DDBJ whole genome shotgun (WGS) entry which is preliminary data.</text>
</comment>
<feature type="non-terminal residue" evidence="1">
    <location>
        <position position="57"/>
    </location>
</feature>
<name>A0A9X0D0I5_9CNID</name>